<feature type="transmembrane region" description="Helical" evidence="1">
    <location>
        <begin position="37"/>
        <end position="57"/>
    </location>
</feature>
<keyword evidence="3" id="KW-1185">Reference proteome</keyword>
<evidence type="ECO:0000313" key="2">
    <source>
        <dbReference type="EMBL" id="MBB4886001.1"/>
    </source>
</evidence>
<dbReference type="InterPro" id="IPR046095">
    <property type="entry name" value="DUF6113"/>
</dbReference>
<evidence type="ECO:0000313" key="3">
    <source>
        <dbReference type="Proteomes" id="UP000556436"/>
    </source>
</evidence>
<reference evidence="2 3" key="1">
    <citation type="submission" date="2020-08" db="EMBL/GenBank/DDBJ databases">
        <title>Genomic Encyclopedia of Type Strains, Phase III (KMG-III): the genomes of soil and plant-associated and newly described type strains.</title>
        <authorList>
            <person name="Whitman W."/>
        </authorList>
    </citation>
    <scope>NUCLEOTIDE SEQUENCE [LARGE SCALE GENOMIC DNA]</scope>
    <source>
        <strain evidence="2 3">CECT 3265</strain>
    </source>
</reference>
<keyword evidence="1" id="KW-1133">Transmembrane helix</keyword>
<sequence length="129" mass="12598">MKGLTPQLGFGRIAAFAGLAVLGALVGIAGSLVQGGWFPGGLLLALLGIAALCYGGVTATGSRSGGVAPGIGWLIAVLMLTASRPEGDFLFGAGLGSYAFLLGGMIVAVICATVPKLSQPGGPSVRLGK</sequence>
<dbReference type="Pfam" id="PF19608">
    <property type="entry name" value="DUF6113"/>
    <property type="match status" value="1"/>
</dbReference>
<feature type="transmembrane region" description="Helical" evidence="1">
    <location>
        <begin position="64"/>
        <end position="83"/>
    </location>
</feature>
<dbReference type="EMBL" id="JACHJG010000003">
    <property type="protein sequence ID" value="MBB4886001.1"/>
    <property type="molecule type" value="Genomic_DNA"/>
</dbReference>
<protein>
    <submittedName>
        <fullName evidence="2">Putative membrane protein YccC</fullName>
    </submittedName>
</protein>
<dbReference type="Proteomes" id="UP000556436">
    <property type="component" value="Unassembled WGS sequence"/>
</dbReference>
<gene>
    <name evidence="2" type="ORF">FHS38_002030</name>
</gene>
<organism evidence="2 3">
    <name type="scientific">Streptomyces netropsis</name>
    <name type="common">Streptoverticillium netropsis</name>
    <dbReference type="NCBI Taxonomy" id="55404"/>
    <lineage>
        <taxon>Bacteria</taxon>
        <taxon>Bacillati</taxon>
        <taxon>Actinomycetota</taxon>
        <taxon>Actinomycetes</taxon>
        <taxon>Kitasatosporales</taxon>
        <taxon>Streptomycetaceae</taxon>
        <taxon>Streptomyces</taxon>
    </lineage>
</organism>
<dbReference type="RefSeq" id="WP_184732959.1">
    <property type="nucleotide sequence ID" value="NZ_BMRW01000003.1"/>
</dbReference>
<comment type="caution">
    <text evidence="2">The sequence shown here is derived from an EMBL/GenBank/DDBJ whole genome shotgun (WGS) entry which is preliminary data.</text>
</comment>
<accession>A0A7W7LAD3</accession>
<proteinExistence type="predicted"/>
<keyword evidence="1" id="KW-0812">Transmembrane</keyword>
<evidence type="ECO:0000256" key="1">
    <source>
        <dbReference type="SAM" id="Phobius"/>
    </source>
</evidence>
<keyword evidence="1" id="KW-0472">Membrane</keyword>
<feature type="transmembrane region" description="Helical" evidence="1">
    <location>
        <begin position="12"/>
        <end position="31"/>
    </location>
</feature>
<dbReference type="AlphaFoldDB" id="A0A7W7LAD3"/>
<feature type="transmembrane region" description="Helical" evidence="1">
    <location>
        <begin position="89"/>
        <end position="114"/>
    </location>
</feature>
<name>A0A7W7LAD3_STRNE</name>